<feature type="compositionally biased region" description="Low complexity" evidence="1">
    <location>
        <begin position="1"/>
        <end position="24"/>
    </location>
</feature>
<feature type="region of interest" description="Disordered" evidence="1">
    <location>
        <begin position="224"/>
        <end position="297"/>
    </location>
</feature>
<reference evidence="2" key="1">
    <citation type="submission" date="2020-02" db="EMBL/GenBank/DDBJ databases">
        <authorList>
            <person name="Meier V. D."/>
        </authorList>
    </citation>
    <scope>NUCLEOTIDE SEQUENCE</scope>
    <source>
        <strain evidence="2">AVDCRST_MAG08</strain>
    </source>
</reference>
<feature type="compositionally biased region" description="Low complexity" evidence="1">
    <location>
        <begin position="274"/>
        <end position="283"/>
    </location>
</feature>
<feature type="compositionally biased region" description="Basic residues" evidence="1">
    <location>
        <begin position="255"/>
        <end position="265"/>
    </location>
</feature>
<protein>
    <submittedName>
        <fullName evidence="2">Predicted integral membrane protein</fullName>
    </submittedName>
</protein>
<gene>
    <name evidence="2" type="ORF">AVDCRST_MAG08-2076</name>
</gene>
<organism evidence="2">
    <name type="scientific">uncultured Acetobacteraceae bacterium</name>
    <dbReference type="NCBI Taxonomy" id="169975"/>
    <lineage>
        <taxon>Bacteria</taxon>
        <taxon>Pseudomonadati</taxon>
        <taxon>Pseudomonadota</taxon>
        <taxon>Alphaproteobacteria</taxon>
        <taxon>Acetobacterales</taxon>
        <taxon>Acetobacteraceae</taxon>
        <taxon>environmental samples</taxon>
    </lineage>
</organism>
<dbReference type="AlphaFoldDB" id="A0A6J4IHP7"/>
<feature type="compositionally biased region" description="Basic residues" evidence="1">
    <location>
        <begin position="234"/>
        <end position="244"/>
    </location>
</feature>
<proteinExistence type="predicted"/>
<feature type="compositionally biased region" description="Low complexity" evidence="1">
    <location>
        <begin position="54"/>
        <end position="65"/>
    </location>
</feature>
<feature type="non-terminal residue" evidence="2">
    <location>
        <position position="1"/>
    </location>
</feature>
<evidence type="ECO:0000256" key="1">
    <source>
        <dbReference type="SAM" id="MobiDB-lite"/>
    </source>
</evidence>
<evidence type="ECO:0000313" key="2">
    <source>
        <dbReference type="EMBL" id="CAA9250744.1"/>
    </source>
</evidence>
<feature type="region of interest" description="Disordered" evidence="1">
    <location>
        <begin position="1"/>
        <end position="208"/>
    </location>
</feature>
<feature type="non-terminal residue" evidence="2">
    <location>
        <position position="328"/>
    </location>
</feature>
<name>A0A6J4IHP7_9PROT</name>
<feature type="compositionally biased region" description="Basic and acidic residues" evidence="1">
    <location>
        <begin position="117"/>
        <end position="128"/>
    </location>
</feature>
<feature type="compositionally biased region" description="Basic residues" evidence="1">
    <location>
        <begin position="130"/>
        <end position="161"/>
    </location>
</feature>
<dbReference type="EMBL" id="CADCTG010000169">
    <property type="protein sequence ID" value="CAA9250744.1"/>
    <property type="molecule type" value="Genomic_DNA"/>
</dbReference>
<feature type="compositionally biased region" description="Basic and acidic residues" evidence="1">
    <location>
        <begin position="245"/>
        <end position="254"/>
    </location>
</feature>
<sequence>EAPRRPAAGARRLGARGAAARPTGLGRGRGLVAGRRRGAGARGAGARPVHGAERAGLAVAAAAPRAPFPPDDDGDRLDTGIGERPAAGGAPGRRGGELPPAARGGRERGAGRGQPDAGRRLVHAEPARLRAARPRAAGRRRRKPGVGRPPARHRERPRARGGIRVSAAGRPARPRRRRAEPRGRGALRRAPVALRSDGPHDAAPVARAPRGPVVLRLAARRLDGRSAGDLGGGARHRRAPRRRGSAGDRGDGAGHRLRGFPHARRAGFAGGGLPRSRNAARPRPGGGGGPGGFAAAARPDRIPARLAVLGAGGAADRVGRHGGRHLAL</sequence>
<feature type="compositionally biased region" description="Low complexity" evidence="1">
    <location>
        <begin position="162"/>
        <end position="171"/>
    </location>
</feature>
<accession>A0A6J4IHP7</accession>